<feature type="non-terminal residue" evidence="1">
    <location>
        <position position="42"/>
    </location>
</feature>
<dbReference type="AlphaFoldDB" id="A0A6J4K6F7"/>
<dbReference type="EMBL" id="CADCTQ010000419">
    <property type="protein sequence ID" value="CAA9296273.1"/>
    <property type="molecule type" value="Genomic_DNA"/>
</dbReference>
<gene>
    <name evidence="1" type="ORF">AVDCRST_MAG56-5053</name>
</gene>
<name>A0A6J4K6F7_9SPHI</name>
<sequence length="42" mass="4597">CGTNGPITSGRPKDLSPEPCIIPRLSLTIIPPRMPPKRFLLI</sequence>
<accession>A0A6J4K6F7</accession>
<reference evidence="1" key="1">
    <citation type="submission" date="2020-02" db="EMBL/GenBank/DDBJ databases">
        <authorList>
            <person name="Meier V. D."/>
        </authorList>
    </citation>
    <scope>NUCLEOTIDE SEQUENCE</scope>
    <source>
        <strain evidence="1">AVDCRST_MAG56</strain>
    </source>
</reference>
<proteinExistence type="predicted"/>
<feature type="non-terminal residue" evidence="1">
    <location>
        <position position="1"/>
    </location>
</feature>
<evidence type="ECO:0000313" key="1">
    <source>
        <dbReference type="EMBL" id="CAA9296273.1"/>
    </source>
</evidence>
<organism evidence="1">
    <name type="scientific">uncultured Cytophagales bacterium</name>
    <dbReference type="NCBI Taxonomy" id="158755"/>
    <lineage>
        <taxon>Bacteria</taxon>
        <taxon>Pseudomonadati</taxon>
        <taxon>Bacteroidota</taxon>
        <taxon>Sphingobacteriia</taxon>
        <taxon>Sphingobacteriales</taxon>
        <taxon>environmental samples</taxon>
    </lineage>
</organism>
<protein>
    <submittedName>
        <fullName evidence="1">Uncharacterized protein</fullName>
    </submittedName>
</protein>